<comment type="cofactor">
    <cofactor evidence="1">
        <name>pantetheine 4'-phosphate</name>
        <dbReference type="ChEBI" id="CHEBI:47942"/>
    </cofactor>
</comment>
<dbReference type="Pfam" id="PF13193">
    <property type="entry name" value="AMP-binding_C"/>
    <property type="match status" value="1"/>
</dbReference>
<dbReference type="InterPro" id="IPR006162">
    <property type="entry name" value="Ppantetheine_attach_site"/>
</dbReference>
<evidence type="ECO:0000256" key="3">
    <source>
        <dbReference type="ARBA" id="ARBA00022553"/>
    </source>
</evidence>
<dbReference type="InterPro" id="IPR009081">
    <property type="entry name" value="PP-bd_ACP"/>
</dbReference>
<dbReference type="Gene3D" id="3.30.300.30">
    <property type="match status" value="2"/>
</dbReference>
<dbReference type="PROSITE" id="PS50075">
    <property type="entry name" value="CARRIER"/>
    <property type="match status" value="1"/>
</dbReference>
<dbReference type="SUPFAM" id="SSF56801">
    <property type="entry name" value="Acetyl-CoA synthetase-like"/>
    <property type="match status" value="2"/>
</dbReference>
<dbReference type="EMBL" id="WMBF01000145">
    <property type="protein sequence ID" value="MBW5422927.1"/>
    <property type="molecule type" value="Genomic_DNA"/>
</dbReference>
<dbReference type="Gene3D" id="3.30.559.10">
    <property type="entry name" value="Chloramphenicol acetyltransferase-like domain"/>
    <property type="match status" value="3"/>
</dbReference>
<dbReference type="RefSeq" id="WP_219689335.1">
    <property type="nucleotide sequence ID" value="NZ_WMBF01000145.1"/>
</dbReference>
<dbReference type="NCBIfam" id="TIGR01720">
    <property type="entry name" value="NRPS-para261"/>
    <property type="match status" value="1"/>
</dbReference>
<dbReference type="PROSITE" id="PS00012">
    <property type="entry name" value="PHOSPHOPANTETHEINE"/>
    <property type="match status" value="1"/>
</dbReference>
<keyword evidence="3" id="KW-0597">Phosphoprotein</keyword>
<dbReference type="SMART" id="SM00823">
    <property type="entry name" value="PKS_PP"/>
    <property type="match status" value="1"/>
</dbReference>
<dbReference type="InterPro" id="IPR006342">
    <property type="entry name" value="FkbM_mtfrase"/>
</dbReference>
<dbReference type="SUPFAM" id="SSF47336">
    <property type="entry name" value="ACP-like"/>
    <property type="match status" value="1"/>
</dbReference>
<feature type="non-terminal residue" evidence="7">
    <location>
        <position position="2726"/>
    </location>
</feature>
<dbReference type="InterPro" id="IPR010060">
    <property type="entry name" value="NRPS_synth"/>
</dbReference>
<keyword evidence="5" id="KW-0045">Antibiotic biosynthesis</keyword>
<dbReference type="Pfam" id="PF00550">
    <property type="entry name" value="PP-binding"/>
    <property type="match status" value="1"/>
</dbReference>
<dbReference type="InterPro" id="IPR042099">
    <property type="entry name" value="ANL_N_sf"/>
</dbReference>
<dbReference type="CDD" id="cd17646">
    <property type="entry name" value="A_NRPS_AB3403-like"/>
    <property type="match status" value="1"/>
</dbReference>
<dbReference type="PROSITE" id="PS00455">
    <property type="entry name" value="AMP_BINDING"/>
    <property type="match status" value="2"/>
</dbReference>
<dbReference type="CDD" id="cd19540">
    <property type="entry name" value="LCL_NRPS-like"/>
    <property type="match status" value="1"/>
</dbReference>
<dbReference type="PANTHER" id="PTHR45527:SF1">
    <property type="entry name" value="FATTY ACID SYNTHASE"/>
    <property type="match status" value="1"/>
</dbReference>
<evidence type="ECO:0000256" key="5">
    <source>
        <dbReference type="ARBA" id="ARBA00023194"/>
    </source>
</evidence>
<evidence type="ECO:0000313" key="8">
    <source>
        <dbReference type="Proteomes" id="UP001197114"/>
    </source>
</evidence>
<dbReference type="InterPro" id="IPR010071">
    <property type="entry name" value="AA_adenyl_dom"/>
</dbReference>
<dbReference type="Proteomes" id="UP001197114">
    <property type="component" value="Unassembled WGS sequence"/>
</dbReference>
<dbReference type="InterPro" id="IPR029063">
    <property type="entry name" value="SAM-dependent_MTases_sf"/>
</dbReference>
<dbReference type="CDD" id="cd05930">
    <property type="entry name" value="A_NRPS"/>
    <property type="match status" value="1"/>
</dbReference>
<evidence type="ECO:0000256" key="1">
    <source>
        <dbReference type="ARBA" id="ARBA00001957"/>
    </source>
</evidence>
<evidence type="ECO:0000259" key="6">
    <source>
        <dbReference type="PROSITE" id="PS50075"/>
    </source>
</evidence>
<accession>A0ABS6YND6</accession>
<dbReference type="Gene3D" id="3.30.559.30">
    <property type="entry name" value="Nonribosomal peptide synthetase, condensation domain"/>
    <property type="match status" value="3"/>
</dbReference>
<organism evidence="7 8">
    <name type="scientific">Streptomyces anatolicus</name>
    <dbReference type="NCBI Taxonomy" id="2675858"/>
    <lineage>
        <taxon>Bacteria</taxon>
        <taxon>Bacillati</taxon>
        <taxon>Actinomycetota</taxon>
        <taxon>Actinomycetes</taxon>
        <taxon>Kitasatosporales</taxon>
        <taxon>Streptomycetaceae</taxon>
        <taxon>Streptomyces</taxon>
    </lineage>
</organism>
<proteinExistence type="predicted"/>
<dbReference type="SUPFAM" id="SSF52777">
    <property type="entry name" value="CoA-dependent acyltransferases"/>
    <property type="match status" value="6"/>
</dbReference>
<protein>
    <submittedName>
        <fullName evidence="7">Amino acid adenylation domain-containing protein</fullName>
    </submittedName>
</protein>
<dbReference type="InterPro" id="IPR045851">
    <property type="entry name" value="AMP-bd_C_sf"/>
</dbReference>
<dbReference type="SUPFAM" id="SSF53335">
    <property type="entry name" value="S-adenosyl-L-methionine-dependent methyltransferases"/>
    <property type="match status" value="1"/>
</dbReference>
<dbReference type="Gene3D" id="1.10.1200.10">
    <property type="entry name" value="ACP-like"/>
    <property type="match status" value="1"/>
</dbReference>
<dbReference type="InterPro" id="IPR023213">
    <property type="entry name" value="CAT-like_dom_sf"/>
</dbReference>
<dbReference type="InterPro" id="IPR000873">
    <property type="entry name" value="AMP-dep_synth/lig_dom"/>
</dbReference>
<dbReference type="InterPro" id="IPR020806">
    <property type="entry name" value="PKS_PP-bd"/>
</dbReference>
<evidence type="ECO:0000256" key="4">
    <source>
        <dbReference type="ARBA" id="ARBA00022737"/>
    </source>
</evidence>
<reference evidence="7 8" key="1">
    <citation type="submission" date="2019-11" db="EMBL/GenBank/DDBJ databases">
        <authorList>
            <person name="Ay H."/>
        </authorList>
    </citation>
    <scope>NUCLEOTIDE SEQUENCE [LARGE SCALE GENOMIC DNA]</scope>
    <source>
        <strain evidence="7 8">BG9H</strain>
    </source>
</reference>
<dbReference type="InterPro" id="IPR020845">
    <property type="entry name" value="AMP-binding_CS"/>
</dbReference>
<gene>
    <name evidence="7" type="ORF">GKQ77_15355</name>
</gene>
<feature type="domain" description="Carrier" evidence="6">
    <location>
        <begin position="980"/>
        <end position="1054"/>
    </location>
</feature>
<dbReference type="Pfam" id="PF00668">
    <property type="entry name" value="Condensation"/>
    <property type="match status" value="3"/>
</dbReference>
<dbReference type="CDD" id="cd19543">
    <property type="entry name" value="DCL_NRPS"/>
    <property type="match status" value="1"/>
</dbReference>
<dbReference type="InterPro" id="IPR001242">
    <property type="entry name" value="Condensation_dom"/>
</dbReference>
<dbReference type="NCBIfam" id="TIGR01733">
    <property type="entry name" value="AA-adenyl-dom"/>
    <property type="match status" value="2"/>
</dbReference>
<comment type="caution">
    <text evidence="7">The sequence shown here is derived from an EMBL/GenBank/DDBJ whole genome shotgun (WGS) entry which is preliminary data.</text>
</comment>
<keyword evidence="2" id="KW-0596">Phosphopantetheine</keyword>
<sequence length="2726" mass="296355">MIPLSFAQRRLWFVDRFEGPSPTYNGAFALRLTGELDVGALESALRDVIDRHEALRTVIVEDDDGVPHQQVLPFDSRPFGLPVVEVTEEAEPAAVDEVATATFDLAADVPIRAKLLRRGPREHTMVLVMHHIAVDGESFGPLFRDLLMAYAARTEGRAPAWEPLPVQYADYTLWQRDMLGDESDPRSLAARQLEYWRQTLADLAQPLAIPTDRRRPKAMSHRGDMVPFAIDPDLLRSVERLAAQADTTVSMVMHSALAVLLHHLGCGDDVPIGAPIAGRTDEELRDLVGFFVNTWVLRVDLSGNPTFRQVLQRVRDRALAAYDNQDMPFERLVELLNPDRSTAYNPFFQVMLAWQPPVPEMEFPGLDARAERLETRTAKFDLFFDIIPNGSGGARCRLEYATDLFDRATAEDIAHRFVRVLGRLVAEPERGTSGIDALDAAERDQVLNRFNDTATAVPELTIPELFEGQVARTPDAPAVVCGESTLTYRQLDDLANGVARELARRGAGPEDLVVLALPRTQDLVVGLLGILKSGAAYLPMDPNYLGARAETVLSEAAARFVVTDTETWQELPRNDMSAVHLDHRERWPSSEEPLDDVARNAPLGPDNLAYVMYTSGSTGKPKGAAITHRNVVNGVRELVRVLDAPPGWRMLAATSVNFDVSVFELLTTLSTGGTAEVVPNALALAERDSWNGHVISAVPSVFGELIGHLEKAPDVRTVVFAGDVLPARLVREVREALPGVRIVNSYGQSESFYATTYSLPASEEWTPGEVAPIGTPLGNMRAYVLGPGLAPVPQGVVGELYVVGTCLGRGYHGRPDLTAERYVANPFGPPGERMYRTGDLARRNARGELECVGRADGQVKVRGFRIETAEVEAACMRHPAVGQAVVVSRETPSGGRRLVAYVVYAGEGGVGDDGAGGIGDVDVLAGASAAELRKFVAARLPDYMVPSAFVVLGRMPLTSTGKLDRAALPEPEFTGESYRAPRNEAEAIITAAYADVLGVDRVGADDDFFAVGGDSLRSLQVVARARARGLELTTREVFECRTAARLAEVAATRRDRVPVLAEEEGGGVGPMPLQPVAREIFGHGGGTDRFAMAMVLELPVGIDANGLAATLDAVLDRHDLLRARLVRGDEPSLVVRPQGSVRAAELIHRVDCDGRWEEPHLLEAGKAELDAAVGRLDPAAGTMADFVWFAADAGPGRLLAVLHHLVVDGVSWRILMSDLAEAWQQVRAGRTPELPAVGTSARRWASALETEALSPEREAELTYWRDLLEAPNPPLGTRAFDPAVDVMSTVDTVRVHLPADVTEAVLTRLPAAFRGTGTDVLLAALALAVNRWRGADRSTLIRLEGHGRTEDIVPGADLSRTVGWFTSMYPARVDVAAVDLADVLAGGPAAGKAIKLVKEQLHGIPDKGVGYGLLRHLNPETAPLLTGYPAPQIGFNYLGRISGTDVPEHLRADGWGPAAWSADLLPPSDPDLPALSALEVNSVATDTADGTRLQTVFMFPTGILSRERITELADLWVDVLHGMAAHAARPETGGLTPSDTPLVSVRQDEIESWEKRYGRLVEIWPQSSGQSGIQFQAAVADGSFDVYHMQFVLHLSGHVDPARMRAAGQALLDRYPNLRAAFFTAAGGDPVQVVAEHVSVPWRHVDLTGHSEAEQDAALDRALADDRADRLDPTRPPLFRLALLTCGPRRAKLIITAHHTVFDGWSSPLVFKDLIQLYSGTGELAPVRSYGDYLAWLSTRDREESAARWAAELAGFDQPTLVAPHAPLQGTGTALGRVEVPLSIDKGRELARRAAEFGVTLNTLLQGAWGILLSKLTGQQDVVFGAAVNGRPAELPGSDEMVGLFVNSLPIRVFCRPDSSIADVITELQDRQTALLDHHSYGLADIQRDAGLPALFDTMIAFENYPIDREGIVDANTSAGFTIDGIRPFAGSHYPLSLNSADPYLRLSIDYQNNLYDREAAEVIAARLVRVLEQVRTDPTCLVGAIGVLSDEEREWTLSRVNDTAHPVADDTLPSAFETQVERGPERVALIGEQETLTYGELNRRANQLAHWLVERGAGPEQVVAVRVPRSVDLLVALHAVVKAGAAYLPVGTDLPEDRVRHMLEGAKPLLVLDERLPDVSGYPTANPPRTLAPDNAAYVIYTSGSSGTPKGVQVSHRAINNRLRWMQDTYRLTPEDRVLQKTPSSFDVSVWEFFWPLQEGAALVIAAPDGHKDPAYLARLIREQSVTTCHFVPSMLQAFLAEPAAARCDEPLRRVFCSGEALPRETAHAFARTLPDVALHNLYGPTEAAVDVTYHACEPDGSGPVPIGLPIWNTRVYVLDAALRPVPPGVDGELYLAGAGLARGYLGQAALTADRFVACPYGEPGARMYRTGDIVRWNPDGELNYVGRTDFQVKIRGFRIELGEIESQLARHPAVRQATVIAREDATGDRQLAGYLVVDPEAAPGVTEYRELEKAGRLADVELHELPNGMLVAGRNKSNISYLYDEIFQRGEYARGGVTFDDGACVVDVGGHVGMFGLWAGSVARGVRVYAVEPMPESAEFYRINAQLHGLDAVVTDCGISDTPGRAEFTYYPEMSLMSGQFADEATEQETLRRVIANERGANAVEDDQLTDLLTDRLASTRVDVELRTVSQVIRDNGLTAVDVLKVDAEKSELAALRGIEPEHWPIIRQVVAEVHDVDDRVAVVTKMLETKGFHVVVETPQGLEGTGMSQLYATRDSHDAPPPP</sequence>
<dbReference type="Pfam" id="PF00501">
    <property type="entry name" value="AMP-binding"/>
    <property type="match status" value="2"/>
</dbReference>
<dbReference type="Gene3D" id="3.40.50.150">
    <property type="entry name" value="Vaccinia Virus protein VP39"/>
    <property type="match status" value="1"/>
</dbReference>
<dbReference type="InterPro" id="IPR036736">
    <property type="entry name" value="ACP-like_sf"/>
</dbReference>
<dbReference type="InterPro" id="IPR025110">
    <property type="entry name" value="AMP-bd_C"/>
</dbReference>
<dbReference type="Gene3D" id="3.40.50.12780">
    <property type="entry name" value="N-terminal domain of ligase-like"/>
    <property type="match status" value="2"/>
</dbReference>
<evidence type="ECO:0000313" key="7">
    <source>
        <dbReference type="EMBL" id="MBW5422927.1"/>
    </source>
</evidence>
<dbReference type="Pfam" id="PF05050">
    <property type="entry name" value="Methyltransf_21"/>
    <property type="match status" value="1"/>
</dbReference>
<name>A0ABS6YND6_9ACTN</name>
<keyword evidence="4" id="KW-0677">Repeat</keyword>
<dbReference type="NCBIfam" id="TIGR01444">
    <property type="entry name" value="fkbM_fam"/>
    <property type="match status" value="1"/>
</dbReference>
<dbReference type="PANTHER" id="PTHR45527">
    <property type="entry name" value="NONRIBOSOMAL PEPTIDE SYNTHETASE"/>
    <property type="match status" value="1"/>
</dbReference>
<evidence type="ECO:0000256" key="2">
    <source>
        <dbReference type="ARBA" id="ARBA00022450"/>
    </source>
</evidence>
<keyword evidence="8" id="KW-1185">Reference proteome</keyword>